<dbReference type="HOGENOM" id="CLU_050192_0_0_6"/>
<dbReference type="PIRSF" id="PIRSF018266">
    <property type="entry name" value="FecR"/>
    <property type="match status" value="1"/>
</dbReference>
<dbReference type="FunFam" id="2.60.120.1440:FF:000011">
    <property type="entry name" value="Amino acid ABC transporter substrate-binding protein"/>
    <property type="match status" value="1"/>
</dbReference>
<dbReference type="KEGG" id="pau:PA14_06170"/>
<feature type="transmembrane region" description="Helical" evidence="1">
    <location>
        <begin position="88"/>
        <end position="106"/>
    </location>
</feature>
<dbReference type="BioCyc" id="PAER208963:G1G74-511-MONOMER"/>
<keyword evidence="1" id="KW-1133">Transmembrane helix</keyword>
<keyword evidence="1" id="KW-0472">Membrane</keyword>
<dbReference type="InterPro" id="IPR032623">
    <property type="entry name" value="FecR_N"/>
</dbReference>
<dbReference type="AlphaFoldDB" id="A0A0H2ZKA7"/>
<dbReference type="Pfam" id="PF04773">
    <property type="entry name" value="FecR"/>
    <property type="match status" value="1"/>
</dbReference>
<dbReference type="EMBL" id="CP000438">
    <property type="protein sequence ID" value="ABJ15436.1"/>
    <property type="molecule type" value="Genomic_DNA"/>
</dbReference>
<sequence>MSADDRHSPVRARVLDEAIAWQLLLDSGEAHPDDHRAFHRWYAAHPEHERAWEQLGGLDRHLARAANGPARNALLSGNARFKRRLRRLGGSALGLVLALGVGLGVANRYVPVRYLLADAYSATGEQRELTLPDATHVRLNSRSAIDVRFDGERRQVVLLAGEILVETAHGDPRPFVVSSADGDMRALGTRFLVRREEPGTRLTVLQSAVAARAETLSEERVIKEGQQVLILPQGLRASEAAPALAGAWAQGMLVVENARLADLVAELGRYSPALLRVDPSIADLRVTGSFPLKDTRLALQALEPSLPVRSVRHNAWWFEVVPR</sequence>
<dbReference type="RefSeq" id="WP_004365162.1">
    <property type="nucleotide sequence ID" value="NC_008463.1"/>
</dbReference>
<keyword evidence="1 4" id="KW-0812">Transmembrane</keyword>
<feature type="domain" description="FecR N-terminal" evidence="3">
    <location>
        <begin position="16"/>
        <end position="55"/>
    </location>
</feature>
<dbReference type="InterPro" id="IPR006860">
    <property type="entry name" value="FecR"/>
</dbReference>
<evidence type="ECO:0000256" key="1">
    <source>
        <dbReference type="SAM" id="Phobius"/>
    </source>
</evidence>
<accession>A0A0H2ZKA7</accession>
<dbReference type="Gene3D" id="2.60.120.1440">
    <property type="match status" value="1"/>
</dbReference>
<evidence type="ECO:0000259" key="2">
    <source>
        <dbReference type="Pfam" id="PF04773"/>
    </source>
</evidence>
<evidence type="ECO:0000313" key="4">
    <source>
        <dbReference type="EMBL" id="ABJ15436.1"/>
    </source>
</evidence>
<feature type="domain" description="FecR protein" evidence="2">
    <location>
        <begin position="121"/>
        <end position="209"/>
    </location>
</feature>
<evidence type="ECO:0000313" key="5">
    <source>
        <dbReference type="Proteomes" id="UP000000653"/>
    </source>
</evidence>
<name>A0A0H2ZKA7_PSEAB</name>
<dbReference type="InterPro" id="IPR012373">
    <property type="entry name" value="Ferrdict_sens_TM"/>
</dbReference>
<organism evidence="4 5">
    <name type="scientific">Pseudomonas aeruginosa (strain UCBPP-PA14)</name>
    <dbReference type="NCBI Taxonomy" id="208963"/>
    <lineage>
        <taxon>Bacteria</taxon>
        <taxon>Pseudomonadati</taxon>
        <taxon>Pseudomonadota</taxon>
        <taxon>Gammaproteobacteria</taxon>
        <taxon>Pseudomonadales</taxon>
        <taxon>Pseudomonadaceae</taxon>
        <taxon>Pseudomonas</taxon>
    </lineage>
</organism>
<proteinExistence type="predicted"/>
<reference evidence="4 5" key="1">
    <citation type="journal article" date="2006" name="Genome Biol.">
        <title>Genomic analysis reveals that Pseudomonas aeruginosa virulence is combinatorial.</title>
        <authorList>
            <person name="Lee D.G."/>
            <person name="Urbach J.M."/>
            <person name="Wu G."/>
            <person name="Liberati N.T."/>
            <person name="Feinbaum R.L."/>
            <person name="Miyata S."/>
            <person name="Diggins L.T."/>
            <person name="He J."/>
            <person name="Saucier M."/>
            <person name="Deziel E."/>
            <person name="Friedman L."/>
            <person name="Li L."/>
            <person name="Grills G."/>
            <person name="Montgomery K."/>
            <person name="Kucherlapati R."/>
            <person name="Rahme L.G."/>
            <person name="Ausubel F.M."/>
        </authorList>
    </citation>
    <scope>NUCLEOTIDE SEQUENCE [LARGE SCALE GENOMIC DNA]</scope>
    <source>
        <strain evidence="4 5">UCBPP-PA14</strain>
    </source>
</reference>
<protein>
    <submittedName>
        <fullName evidence="4">Putative transmembrane sensor</fullName>
    </submittedName>
</protein>
<dbReference type="Proteomes" id="UP000000653">
    <property type="component" value="Chromosome"/>
</dbReference>
<dbReference type="GO" id="GO:0016989">
    <property type="term" value="F:sigma factor antagonist activity"/>
    <property type="evidence" value="ECO:0007669"/>
    <property type="project" value="TreeGrafter"/>
</dbReference>
<evidence type="ECO:0000259" key="3">
    <source>
        <dbReference type="Pfam" id="PF16220"/>
    </source>
</evidence>
<gene>
    <name evidence="4" type="primary">fiuR</name>
    <name evidence="4" type="ordered locus">PA14_06170</name>
</gene>
<dbReference type="PANTHER" id="PTHR30273">
    <property type="entry name" value="PERIPLASMIC SIGNAL SENSOR AND SIGMA FACTOR ACTIVATOR FECR-RELATED"/>
    <property type="match status" value="1"/>
</dbReference>
<dbReference type="Pfam" id="PF16220">
    <property type="entry name" value="DUF4880"/>
    <property type="match status" value="1"/>
</dbReference>
<dbReference type="PANTHER" id="PTHR30273:SF2">
    <property type="entry name" value="PROTEIN FECR"/>
    <property type="match status" value="1"/>
</dbReference>